<proteinExistence type="predicted"/>
<dbReference type="InterPro" id="IPR034660">
    <property type="entry name" value="DinB/YfiT-like"/>
</dbReference>
<evidence type="ECO:0000313" key="2">
    <source>
        <dbReference type="EMBL" id="PQO25004.1"/>
    </source>
</evidence>
<evidence type="ECO:0000259" key="1">
    <source>
        <dbReference type="Pfam" id="PF12867"/>
    </source>
</evidence>
<dbReference type="SUPFAM" id="SSF109854">
    <property type="entry name" value="DinB/YfiT-like putative metalloenzymes"/>
    <property type="match status" value="1"/>
</dbReference>
<dbReference type="Proteomes" id="UP000240009">
    <property type="component" value="Unassembled WGS sequence"/>
</dbReference>
<evidence type="ECO:0000313" key="3">
    <source>
        <dbReference type="Proteomes" id="UP000240009"/>
    </source>
</evidence>
<dbReference type="OrthoDB" id="9793216at2"/>
<name>A0A2S8EZE3_9BACT</name>
<gene>
    <name evidence="2" type="ORF">C5Y96_26225</name>
</gene>
<sequence>MTDPAPFQRYLDLASEEDCATALQIQLEQELPKFQLVSEDQSVIVHPPYQWTIKEVVGHMSDTERVFAYRALRFARGDTTPLPGFDQDAYMLTANFKDRTYEDLLRELTLVRQATIELFRTLPAEAFDREGTASGYQWSVRNLGRCCVGHVRHHLEILQRRLGSSGMV</sequence>
<dbReference type="Pfam" id="PF12867">
    <property type="entry name" value="DinB_2"/>
    <property type="match status" value="1"/>
</dbReference>
<accession>A0A2S8EZE3</accession>
<dbReference type="Gene3D" id="1.20.120.450">
    <property type="entry name" value="dinb family like domain"/>
    <property type="match status" value="1"/>
</dbReference>
<dbReference type="AlphaFoldDB" id="A0A2S8EZE3"/>
<dbReference type="InterPro" id="IPR024775">
    <property type="entry name" value="DinB-like"/>
</dbReference>
<dbReference type="RefSeq" id="WP_105359558.1">
    <property type="nucleotide sequence ID" value="NZ_PUIA01000094.1"/>
</dbReference>
<organism evidence="2 3">
    <name type="scientific">Blastopirellula marina</name>
    <dbReference type="NCBI Taxonomy" id="124"/>
    <lineage>
        <taxon>Bacteria</taxon>
        <taxon>Pseudomonadati</taxon>
        <taxon>Planctomycetota</taxon>
        <taxon>Planctomycetia</taxon>
        <taxon>Pirellulales</taxon>
        <taxon>Pirellulaceae</taxon>
        <taxon>Blastopirellula</taxon>
    </lineage>
</organism>
<feature type="domain" description="DinB-like" evidence="1">
    <location>
        <begin position="35"/>
        <end position="157"/>
    </location>
</feature>
<protein>
    <submittedName>
        <fullName evidence="2">DinB family protein</fullName>
    </submittedName>
</protein>
<dbReference type="EMBL" id="PUIA01000094">
    <property type="protein sequence ID" value="PQO25004.1"/>
    <property type="molecule type" value="Genomic_DNA"/>
</dbReference>
<reference evidence="2 3" key="1">
    <citation type="submission" date="2018-02" db="EMBL/GenBank/DDBJ databases">
        <title>Comparative genomes isolates from brazilian mangrove.</title>
        <authorList>
            <person name="Araujo J.E."/>
            <person name="Taketani R.G."/>
            <person name="Silva M.C.P."/>
            <person name="Loureco M.V."/>
            <person name="Andreote F.D."/>
        </authorList>
    </citation>
    <scope>NUCLEOTIDE SEQUENCE [LARGE SCALE GENOMIC DNA]</scope>
    <source>
        <strain evidence="2 3">HEX-2 MGV</strain>
    </source>
</reference>
<comment type="caution">
    <text evidence="2">The sequence shown here is derived from an EMBL/GenBank/DDBJ whole genome shotgun (WGS) entry which is preliminary data.</text>
</comment>